<dbReference type="RefSeq" id="WP_255873577.1">
    <property type="nucleotide sequence ID" value="NZ_JACASI010000013.1"/>
</dbReference>
<name>A0ABT1NY05_9GAMM</name>
<keyword evidence="2" id="KW-1185">Reference proteome</keyword>
<gene>
    <name evidence="1" type="ORF">HXX02_04855</name>
</gene>
<evidence type="ECO:0000313" key="2">
    <source>
        <dbReference type="Proteomes" id="UP001205566"/>
    </source>
</evidence>
<comment type="caution">
    <text evidence="1">The sequence shown here is derived from an EMBL/GenBank/DDBJ whole genome shotgun (WGS) entry which is preliminary data.</text>
</comment>
<protein>
    <recommendedName>
        <fullName evidence="3">Alpha/beta hydrolase</fullName>
    </recommendedName>
</protein>
<sequence>MFKPKLIIIHGMGQHTADSFKEEFVEGCRAAFSLYDGFRGSSPEHFVEIIPVTYSDLVDDYRLPVASFPGSFREAIESIPEIRTQLLPGAEAAFIALEKDPSKAALLKTHGLDAFLYRYSRLGQIARERLGRAVAQAARSIHGGVQNVHLLAHALGTSVLHDTLSQLYTPPPTLADLGNLDTSHHKLGSVHMVANISRLMASSIKVNQSLVKPSNSGCIYNYREYRHRYDPITWARPFNPKNDGRWISSGDWQFEAYKLLEFDDVTDEFGNTHSLHNYLNNPRVHRELFRLAFGIEFDEEQTAQGDDRYFCQTRTQITEYMQAAFSHLRNLNSLDGMISAAAELKDFVEQRGGQFRL</sequence>
<reference evidence="1" key="1">
    <citation type="thesis" date="2020" institute="Technische Universitat Dresden" country="Dresden, Germany">
        <title>The Agarolytic System of Microbulbifer elongatus PORT2, Isolated from Batu Karas, Pangandaran West Java Indonesia.</title>
        <authorList>
            <person name="Anggraeni S.R."/>
        </authorList>
    </citation>
    <scope>NUCLEOTIDE SEQUENCE</scope>
    <source>
        <strain evidence="1">PORT2</strain>
    </source>
</reference>
<dbReference type="Proteomes" id="UP001205566">
    <property type="component" value="Unassembled WGS sequence"/>
</dbReference>
<evidence type="ECO:0000313" key="1">
    <source>
        <dbReference type="EMBL" id="MCQ3828763.1"/>
    </source>
</evidence>
<evidence type="ECO:0008006" key="3">
    <source>
        <dbReference type="Google" id="ProtNLM"/>
    </source>
</evidence>
<accession>A0ABT1NY05</accession>
<dbReference type="EMBL" id="JACASI010000013">
    <property type="protein sequence ID" value="MCQ3828763.1"/>
    <property type="molecule type" value="Genomic_DNA"/>
</dbReference>
<organism evidence="1 2">
    <name type="scientific">Microbulbifer elongatus</name>
    <dbReference type="NCBI Taxonomy" id="86173"/>
    <lineage>
        <taxon>Bacteria</taxon>
        <taxon>Pseudomonadati</taxon>
        <taxon>Pseudomonadota</taxon>
        <taxon>Gammaproteobacteria</taxon>
        <taxon>Cellvibrionales</taxon>
        <taxon>Microbulbiferaceae</taxon>
        <taxon>Microbulbifer</taxon>
    </lineage>
</organism>
<proteinExistence type="predicted"/>